<dbReference type="SMART" id="SM00184">
    <property type="entry name" value="RING"/>
    <property type="match status" value="1"/>
</dbReference>
<dbReference type="InterPro" id="IPR052639">
    <property type="entry name" value="TRAIP_ubiq-protein_ligase"/>
</dbReference>
<dbReference type="PANTHER" id="PTHR46569:SF1">
    <property type="entry name" value="E3 UBIQUITIN-PROTEIN LIGASE RFWD3-RELATED"/>
    <property type="match status" value="1"/>
</dbReference>
<evidence type="ECO:0000256" key="1">
    <source>
        <dbReference type="ARBA" id="ARBA00022723"/>
    </source>
</evidence>
<dbReference type="GO" id="GO:0061630">
    <property type="term" value="F:ubiquitin protein ligase activity"/>
    <property type="evidence" value="ECO:0007669"/>
    <property type="project" value="TreeGrafter"/>
</dbReference>
<dbReference type="PROSITE" id="PS50089">
    <property type="entry name" value="ZF_RING_2"/>
    <property type="match status" value="1"/>
</dbReference>
<keyword evidence="3" id="KW-0862">Zinc</keyword>
<dbReference type="InterPro" id="IPR001841">
    <property type="entry name" value="Znf_RING"/>
</dbReference>
<reference evidence="8" key="1">
    <citation type="submission" date="2021-02" db="EMBL/GenBank/DDBJ databases">
        <authorList>
            <person name="Nowell W R."/>
        </authorList>
    </citation>
    <scope>NUCLEOTIDE SEQUENCE</scope>
</reference>
<dbReference type="OrthoDB" id="8062037at2759"/>
<evidence type="ECO:0000256" key="4">
    <source>
        <dbReference type="PROSITE-ProRule" id="PRU00175"/>
    </source>
</evidence>
<dbReference type="Proteomes" id="UP000663832">
    <property type="component" value="Unassembled WGS sequence"/>
</dbReference>
<feature type="coiled-coil region" evidence="5">
    <location>
        <begin position="92"/>
        <end position="126"/>
    </location>
</feature>
<keyword evidence="9" id="KW-1185">Reference proteome</keyword>
<evidence type="ECO:0000256" key="5">
    <source>
        <dbReference type="SAM" id="Coils"/>
    </source>
</evidence>
<dbReference type="GO" id="GO:0031297">
    <property type="term" value="P:replication fork processing"/>
    <property type="evidence" value="ECO:0007669"/>
    <property type="project" value="TreeGrafter"/>
</dbReference>
<dbReference type="AlphaFoldDB" id="A0A813WIW3"/>
<evidence type="ECO:0000256" key="3">
    <source>
        <dbReference type="ARBA" id="ARBA00022833"/>
    </source>
</evidence>
<proteinExistence type="predicted"/>
<organism evidence="8 9">
    <name type="scientific">Adineta steineri</name>
    <dbReference type="NCBI Taxonomy" id="433720"/>
    <lineage>
        <taxon>Eukaryota</taxon>
        <taxon>Metazoa</taxon>
        <taxon>Spiralia</taxon>
        <taxon>Gnathifera</taxon>
        <taxon>Rotifera</taxon>
        <taxon>Eurotatoria</taxon>
        <taxon>Bdelloidea</taxon>
        <taxon>Adinetida</taxon>
        <taxon>Adinetidae</taxon>
        <taxon>Adineta</taxon>
    </lineage>
</organism>
<sequence length="476" mass="55072">MNIACTICLDRFFLSSTISASPCGHLFHDKCLDRWIIDERKKTCPQCRTAITPKQIIKKLYLMEPLCQTQMPVGGHDSSELLIRLEAQETKVLESEQRCRKILNDLQKSEERRQAFESDVTTLRKQITEQSTKHQRIINERDAKINMLMEQYKHIDLSNKKDEQIKALQTKLTEYRNIELIYKGLASSFKSELQKMVGSCQTIHDKDRVMEELIRYNVILKEEHSKMSDDKQDLIRNLDRITAQCEKMQLDKRQAVKKQAASVDNTKQELASVRQQLESYQSRVNQLESLLLRTASPDTRTLARRVLHESPMSDSVSQKVRIRSQEPSESTRVPLIDDESSKDDDDDNDSNMVDLTNVPESSFPSYSTQQFSTTTSAIDILHSIIQETTSSLDLPTMKKMKVRKLDDDTEENDDYLVRPLIHNEKNFQRTFNKFGGHTSIPITRRISNTSFKSKSKSTKSKPTSTRNNHKITNFFV</sequence>
<feature type="compositionally biased region" description="Acidic residues" evidence="6">
    <location>
        <begin position="336"/>
        <end position="349"/>
    </location>
</feature>
<dbReference type="InterPro" id="IPR013083">
    <property type="entry name" value="Znf_RING/FYVE/PHD"/>
</dbReference>
<gene>
    <name evidence="8" type="ORF">QVE165_LOCUS6855</name>
</gene>
<comment type="caution">
    <text evidence="8">The sequence shown here is derived from an EMBL/GenBank/DDBJ whole genome shotgun (WGS) entry which is preliminary data.</text>
</comment>
<dbReference type="Gene3D" id="3.30.40.10">
    <property type="entry name" value="Zinc/RING finger domain, C3HC4 (zinc finger)"/>
    <property type="match status" value="1"/>
</dbReference>
<dbReference type="GO" id="GO:0008270">
    <property type="term" value="F:zinc ion binding"/>
    <property type="evidence" value="ECO:0007669"/>
    <property type="project" value="UniProtKB-KW"/>
</dbReference>
<dbReference type="GO" id="GO:0005634">
    <property type="term" value="C:nucleus"/>
    <property type="evidence" value="ECO:0007669"/>
    <property type="project" value="TreeGrafter"/>
</dbReference>
<evidence type="ECO:0000313" key="8">
    <source>
        <dbReference type="EMBL" id="CAF0851372.1"/>
    </source>
</evidence>
<keyword evidence="5" id="KW-0175">Coiled coil</keyword>
<keyword evidence="1" id="KW-0479">Metal-binding</keyword>
<dbReference type="EMBL" id="CAJNOM010000029">
    <property type="protein sequence ID" value="CAF0851372.1"/>
    <property type="molecule type" value="Genomic_DNA"/>
</dbReference>
<feature type="domain" description="RING-type" evidence="7">
    <location>
        <begin position="5"/>
        <end position="48"/>
    </location>
</feature>
<dbReference type="SMART" id="SM00744">
    <property type="entry name" value="RINGv"/>
    <property type="match status" value="1"/>
</dbReference>
<evidence type="ECO:0000259" key="7">
    <source>
        <dbReference type="PROSITE" id="PS50089"/>
    </source>
</evidence>
<dbReference type="GO" id="GO:0016567">
    <property type="term" value="P:protein ubiquitination"/>
    <property type="evidence" value="ECO:0007669"/>
    <property type="project" value="TreeGrafter"/>
</dbReference>
<name>A0A813WIW3_9BILA</name>
<feature type="coiled-coil region" evidence="5">
    <location>
        <begin position="231"/>
        <end position="290"/>
    </location>
</feature>
<evidence type="ECO:0000256" key="6">
    <source>
        <dbReference type="SAM" id="MobiDB-lite"/>
    </source>
</evidence>
<dbReference type="SUPFAM" id="SSF57850">
    <property type="entry name" value="RING/U-box"/>
    <property type="match status" value="1"/>
</dbReference>
<feature type="region of interest" description="Disordered" evidence="6">
    <location>
        <begin position="445"/>
        <end position="476"/>
    </location>
</feature>
<accession>A0A813WIW3</accession>
<feature type="compositionally biased region" description="Polar residues" evidence="6">
    <location>
        <begin position="351"/>
        <end position="360"/>
    </location>
</feature>
<evidence type="ECO:0000256" key="2">
    <source>
        <dbReference type="ARBA" id="ARBA00022771"/>
    </source>
</evidence>
<keyword evidence="2 4" id="KW-0863">Zinc-finger</keyword>
<dbReference type="Pfam" id="PF13639">
    <property type="entry name" value="zf-RING_2"/>
    <property type="match status" value="1"/>
</dbReference>
<protein>
    <recommendedName>
        <fullName evidence="7">RING-type domain-containing protein</fullName>
    </recommendedName>
</protein>
<feature type="region of interest" description="Disordered" evidence="6">
    <location>
        <begin position="305"/>
        <end position="368"/>
    </location>
</feature>
<dbReference type="InterPro" id="IPR011016">
    <property type="entry name" value="Znf_RING-CH"/>
</dbReference>
<dbReference type="PANTHER" id="PTHR46569">
    <property type="entry name" value="E3 UBIQUITIN-PROTEIN LIGASE TRAIP"/>
    <property type="match status" value="1"/>
</dbReference>
<dbReference type="GO" id="GO:0090734">
    <property type="term" value="C:site of DNA damage"/>
    <property type="evidence" value="ECO:0007669"/>
    <property type="project" value="TreeGrafter"/>
</dbReference>
<evidence type="ECO:0000313" key="9">
    <source>
        <dbReference type="Proteomes" id="UP000663832"/>
    </source>
</evidence>